<sequence>MPTVKSEEVTAVGAPIRSHMSDYAETGPAEPSARADSSALEPRPSNPEPRRSRLLDYAEAEPPVRRDAEGRQAPKPGVPAYHTPVLVPAHPRYVDALDASGRPTRVPFIAYELFEHPTDGTVALAFTTPARLVAALGGAQPWVATSIGPLAEGVREHGVTVRVDPRIAPGHHNWQPDDLAAYAREVR</sequence>
<reference evidence="2 3" key="1">
    <citation type="submission" date="2016-10" db="EMBL/GenBank/DDBJ databases">
        <authorList>
            <person name="de Groot N.N."/>
        </authorList>
    </citation>
    <scope>NUCLEOTIDE SEQUENCE [LARGE SCALE GENOMIC DNA]</scope>
    <source>
        <strain evidence="2 3">OK461</strain>
    </source>
</reference>
<name>A0A1I2R5Y0_9ACTN</name>
<feature type="region of interest" description="Disordered" evidence="1">
    <location>
        <begin position="1"/>
        <end position="79"/>
    </location>
</feature>
<dbReference type="InterPro" id="IPR049975">
    <property type="entry name" value="SAV_915-like_dom"/>
</dbReference>
<proteinExistence type="predicted"/>
<evidence type="ECO:0000313" key="2">
    <source>
        <dbReference type="EMBL" id="SFG35453.1"/>
    </source>
</evidence>
<organism evidence="2 3">
    <name type="scientific">Streptomyces mirabilis</name>
    <dbReference type="NCBI Taxonomy" id="68239"/>
    <lineage>
        <taxon>Bacteria</taxon>
        <taxon>Bacillati</taxon>
        <taxon>Actinomycetota</taxon>
        <taxon>Actinomycetes</taxon>
        <taxon>Kitasatosporales</taxon>
        <taxon>Streptomycetaceae</taxon>
        <taxon>Streptomyces</taxon>
    </lineage>
</organism>
<evidence type="ECO:0008006" key="4">
    <source>
        <dbReference type="Google" id="ProtNLM"/>
    </source>
</evidence>
<dbReference type="EMBL" id="FONR01000019">
    <property type="protein sequence ID" value="SFG35453.1"/>
    <property type="molecule type" value="Genomic_DNA"/>
</dbReference>
<dbReference type="NCBIfam" id="NF042914">
    <property type="entry name" value="SAV915_dom"/>
    <property type="match status" value="1"/>
</dbReference>
<feature type="compositionally biased region" description="Basic and acidic residues" evidence="1">
    <location>
        <begin position="48"/>
        <end position="72"/>
    </location>
</feature>
<accession>A0A1I2R5Y0</accession>
<protein>
    <recommendedName>
        <fullName evidence="4">SseB protein N-terminal domain-containing protein</fullName>
    </recommendedName>
</protein>
<evidence type="ECO:0000256" key="1">
    <source>
        <dbReference type="SAM" id="MobiDB-lite"/>
    </source>
</evidence>
<gene>
    <name evidence="2" type="ORF">SAMN02787118_11980</name>
</gene>
<dbReference type="Proteomes" id="UP000181942">
    <property type="component" value="Unassembled WGS sequence"/>
</dbReference>
<evidence type="ECO:0000313" key="3">
    <source>
        <dbReference type="Proteomes" id="UP000181942"/>
    </source>
</evidence>
<dbReference type="AlphaFoldDB" id="A0A1I2R5Y0"/>